<organism evidence="5 7">
    <name type="scientific">Methylomonas methanica</name>
    <dbReference type="NCBI Taxonomy" id="421"/>
    <lineage>
        <taxon>Bacteria</taxon>
        <taxon>Pseudomonadati</taxon>
        <taxon>Pseudomonadota</taxon>
        <taxon>Gammaproteobacteria</taxon>
        <taxon>Methylococcales</taxon>
        <taxon>Methylococcaceae</taxon>
        <taxon>Methylomonas</taxon>
    </lineage>
</organism>
<evidence type="ECO:0000313" key="7">
    <source>
        <dbReference type="Proteomes" id="UP000078090"/>
    </source>
</evidence>
<evidence type="ECO:0000313" key="4">
    <source>
        <dbReference type="EMBL" id="OAI00608.1"/>
    </source>
</evidence>
<gene>
    <name evidence="5" type="ORF">A1332_10775</name>
    <name evidence="4" type="ORF">A1353_19410</name>
</gene>
<dbReference type="AlphaFoldDB" id="A0A177MLS7"/>
<dbReference type="EMBL" id="LUUG01000055">
    <property type="protein sequence ID" value="OAI06736.1"/>
    <property type="molecule type" value="Genomic_DNA"/>
</dbReference>
<dbReference type="PROSITE" id="PS50110">
    <property type="entry name" value="RESPONSE_REGULATORY"/>
    <property type="match status" value="1"/>
</dbReference>
<feature type="modified residue" description="4-aspartylphosphate" evidence="2">
    <location>
        <position position="179"/>
    </location>
</feature>
<protein>
    <recommendedName>
        <fullName evidence="3">Response regulatory domain-containing protein</fullName>
    </recommendedName>
</protein>
<comment type="caution">
    <text evidence="5">The sequence shown here is derived from an EMBL/GenBank/DDBJ whole genome shotgun (WGS) entry which is preliminary data.</text>
</comment>
<reference evidence="6 7" key="1">
    <citation type="submission" date="2016-03" db="EMBL/GenBank/DDBJ databases">
        <authorList>
            <person name="Ploux O."/>
        </authorList>
    </citation>
    <scope>NUCLEOTIDE SEQUENCE [LARGE SCALE GENOMIC DNA]</scope>
    <source>
        <strain evidence="5 7">R-45363</strain>
        <strain evidence="4 6">R-45371</strain>
    </source>
</reference>
<keyword evidence="1 2" id="KW-0597">Phosphoprotein</keyword>
<evidence type="ECO:0000313" key="5">
    <source>
        <dbReference type="EMBL" id="OAI06736.1"/>
    </source>
</evidence>
<evidence type="ECO:0000259" key="3">
    <source>
        <dbReference type="PROSITE" id="PS50110"/>
    </source>
</evidence>
<dbReference type="InterPro" id="IPR050595">
    <property type="entry name" value="Bact_response_regulator"/>
</dbReference>
<evidence type="ECO:0000256" key="1">
    <source>
        <dbReference type="ARBA" id="ARBA00022553"/>
    </source>
</evidence>
<dbReference type="EMBL" id="LUUH01000076">
    <property type="protein sequence ID" value="OAI00608.1"/>
    <property type="molecule type" value="Genomic_DNA"/>
</dbReference>
<dbReference type="Pfam" id="PF00072">
    <property type="entry name" value="Response_reg"/>
    <property type="match status" value="1"/>
</dbReference>
<feature type="domain" description="Response regulatory" evidence="3">
    <location>
        <begin position="131"/>
        <end position="244"/>
    </location>
</feature>
<dbReference type="SUPFAM" id="SSF52172">
    <property type="entry name" value="CheY-like"/>
    <property type="match status" value="2"/>
</dbReference>
<proteinExistence type="predicted"/>
<evidence type="ECO:0000313" key="6">
    <source>
        <dbReference type="Proteomes" id="UP000077763"/>
    </source>
</evidence>
<dbReference type="GO" id="GO:0000160">
    <property type="term" value="P:phosphorelay signal transduction system"/>
    <property type="evidence" value="ECO:0007669"/>
    <property type="project" value="InterPro"/>
</dbReference>
<dbReference type="RefSeq" id="WP_020485807.1">
    <property type="nucleotide sequence ID" value="NZ_LUUG01000055.1"/>
</dbReference>
<dbReference type="Gene3D" id="3.40.50.2300">
    <property type="match status" value="2"/>
</dbReference>
<dbReference type="PANTHER" id="PTHR44591:SF3">
    <property type="entry name" value="RESPONSE REGULATORY DOMAIN-CONTAINING PROTEIN"/>
    <property type="match status" value="1"/>
</dbReference>
<evidence type="ECO:0000256" key="2">
    <source>
        <dbReference type="PROSITE-ProRule" id="PRU00169"/>
    </source>
</evidence>
<dbReference type="OrthoDB" id="5559956at2"/>
<dbReference type="InterPro" id="IPR011006">
    <property type="entry name" value="CheY-like_superfamily"/>
</dbReference>
<dbReference type="PANTHER" id="PTHR44591">
    <property type="entry name" value="STRESS RESPONSE REGULATOR PROTEIN 1"/>
    <property type="match status" value="1"/>
</dbReference>
<dbReference type="InterPro" id="IPR001789">
    <property type="entry name" value="Sig_transdc_resp-reg_receiver"/>
</dbReference>
<dbReference type="Proteomes" id="UP000078090">
    <property type="component" value="Unassembled WGS sequence"/>
</dbReference>
<dbReference type="Proteomes" id="UP000077763">
    <property type="component" value="Unassembled WGS sequence"/>
</dbReference>
<dbReference type="SMART" id="SM00448">
    <property type="entry name" value="REC"/>
    <property type="match status" value="1"/>
</dbReference>
<sequence length="310" mass="35351">MKVIVASSDYEISNAITNQILGVESTSTSVIETTDDFIEALKSDEYDFIVTDYSFDGTDIWQLTKLINSKQLVGHAVPVYLISETCDTEVPVILAKEHNFQTISINDLVETLQMAHCTGYVRGQRGQVKASVLVIEDDEDASEIVYEALKSDYDVDRATDGELGLALWKKKRHDLILLDYMLPGRKGDEVLSEIMDVDKNQPIIVMTAFDKPEYNKDFILNGASQYLPKPYTLMELRAQCVSQINKAKLIYQDYYHDQKQKKLRNLVNELERELTVSNIEKARRIIDAIKINLPHSLSEDEQARTWNSVF</sequence>
<name>A0A177MLS7_METMH</name>
<accession>A0A177MLS7</accession>